<dbReference type="InterPro" id="IPR006311">
    <property type="entry name" value="TAT_signal"/>
</dbReference>
<protein>
    <submittedName>
        <fullName evidence="5">Peroxisomal membrane 11A isoform B</fullName>
    </submittedName>
</protein>
<evidence type="ECO:0000256" key="4">
    <source>
        <dbReference type="SAM" id="SignalP"/>
    </source>
</evidence>
<dbReference type="PANTHER" id="PTHR35128:SF1">
    <property type="entry name" value="SECRETION-REGULATING GUANINE NUCLEOTIDE EXCHANGE FACTOR"/>
    <property type="match status" value="1"/>
</dbReference>
<sequence length="715" mass="75809">MPGSAVAPGRRRLTPPGAAAAAALLLLALAVGCAPRPATAAVKPSDGGEQGGQLELQFAANKNREGAPIGTVTKAEVAGRTVYYEIPQAPKGTVAFFHGCSHGGYDSWYSQAACPECRGLPEEVSHTKQALALGYAVVAINSLNRDPPGEGDDAAMCFSFSDDKDGVAEALRDLLQEQGLQDLPLYVGGVSSGGSFALKLNKEMQGEIKGAFSEVLSMDPDNDDGTDWGSYPPVAFVRMERDENTNDRIARNQEVLQENGVPSQILVSPERRIYPTFFSDRASDFTPDLSERVTAALKEIGVIDADGNILAEPRRGFDFDWRAQLRAKIPEFDEEKPADSVKQDASVVSELLNMAWSNHEISGDYMSAILVWLEGGGQEDLQEIAQEWAIAKPALLTGTRLQPGQKPPTAGEPALGEPGGADVLDTTVAFLAKRDGIDKTLKIIRYTTRLLLATSFGGSQTDLAQRLKRFEASIGTSRKAYRLGKFLGDAYRLGKFLGDVNTLRKTRLHAPYAALEWVAAGGECVYYFVDQLIWLVKAGLLPERFAPRLNKVSNWGELIGYVGSISLSVLRISLLLEREVALIAELQRLQTEAAAAAGATAAATAGAAAAAGGGGGGMSSLAAAYAPAAAAAAAAAAGLDPDVAAALKGLRTEIRLLRARRVLRTLGLVQDLADLLMVLAEVRPSKTGLLSRPAVLALAGLLSGCLSAYKNWPGH</sequence>
<feature type="chain" id="PRO_5015194049" evidence="4">
    <location>
        <begin position="41"/>
        <end position="715"/>
    </location>
</feature>
<keyword evidence="6" id="KW-1185">Reference proteome</keyword>
<comment type="caution">
    <text evidence="5">The sequence shown here is derived from an EMBL/GenBank/DDBJ whole genome shotgun (WGS) entry which is preliminary data.</text>
</comment>
<dbReference type="InterPro" id="IPR008733">
    <property type="entry name" value="PEX11"/>
</dbReference>
<dbReference type="STRING" id="3076.A0A2P6TP95"/>
<accession>A0A2P6TP95</accession>
<dbReference type="PANTHER" id="PTHR35128">
    <property type="entry name" value="SECRETION-REGULATING GUANINE NUCLEOTIDE EXCHANGE FACTOR"/>
    <property type="match status" value="1"/>
</dbReference>
<dbReference type="PROSITE" id="PS51318">
    <property type="entry name" value="TAT"/>
    <property type="match status" value="1"/>
</dbReference>
<dbReference type="Pfam" id="PF05648">
    <property type="entry name" value="PEX11"/>
    <property type="match status" value="1"/>
</dbReference>
<dbReference type="GO" id="GO:0016559">
    <property type="term" value="P:peroxisome fission"/>
    <property type="evidence" value="ECO:0007669"/>
    <property type="project" value="InterPro"/>
</dbReference>
<organism evidence="5 6">
    <name type="scientific">Chlorella sorokiniana</name>
    <name type="common">Freshwater green alga</name>
    <dbReference type="NCBI Taxonomy" id="3076"/>
    <lineage>
        <taxon>Eukaryota</taxon>
        <taxon>Viridiplantae</taxon>
        <taxon>Chlorophyta</taxon>
        <taxon>core chlorophytes</taxon>
        <taxon>Trebouxiophyceae</taxon>
        <taxon>Chlorellales</taxon>
        <taxon>Chlorellaceae</taxon>
        <taxon>Chlorella clade</taxon>
        <taxon>Chlorella</taxon>
    </lineage>
</organism>
<dbReference type="InterPro" id="IPR029058">
    <property type="entry name" value="AB_hydrolase_fold"/>
</dbReference>
<dbReference type="Proteomes" id="UP000239899">
    <property type="component" value="Unassembled WGS sequence"/>
</dbReference>
<name>A0A2P6TP95_CHLSO</name>
<evidence type="ECO:0000256" key="2">
    <source>
        <dbReference type="ARBA" id="ARBA00023140"/>
    </source>
</evidence>
<dbReference type="AlphaFoldDB" id="A0A2P6TP95"/>
<feature type="signal peptide" evidence="4">
    <location>
        <begin position="1"/>
        <end position="40"/>
    </location>
</feature>
<keyword evidence="1" id="KW-0472">Membrane</keyword>
<proteinExistence type="predicted"/>
<dbReference type="Gene3D" id="3.40.50.1820">
    <property type="entry name" value="alpha/beta hydrolase"/>
    <property type="match status" value="1"/>
</dbReference>
<dbReference type="SUPFAM" id="SSF53474">
    <property type="entry name" value="alpha/beta-Hydrolases"/>
    <property type="match status" value="1"/>
</dbReference>
<keyword evidence="2" id="KW-0576">Peroxisome</keyword>
<evidence type="ECO:0000256" key="1">
    <source>
        <dbReference type="ARBA" id="ARBA00023136"/>
    </source>
</evidence>
<dbReference type="GO" id="GO:0005778">
    <property type="term" value="C:peroxisomal membrane"/>
    <property type="evidence" value="ECO:0007669"/>
    <property type="project" value="UniProtKB-SubCell"/>
</dbReference>
<keyword evidence="4" id="KW-0732">Signal</keyword>
<comment type="subcellular location">
    <subcellularLocation>
        <location evidence="3">Peroxisome membrane</location>
    </subcellularLocation>
</comment>
<dbReference type="EMBL" id="LHPG02000010">
    <property type="protein sequence ID" value="PRW51152.1"/>
    <property type="molecule type" value="Genomic_DNA"/>
</dbReference>
<evidence type="ECO:0000313" key="5">
    <source>
        <dbReference type="EMBL" id="PRW51152.1"/>
    </source>
</evidence>
<gene>
    <name evidence="5" type="ORF">C2E21_5560</name>
</gene>
<evidence type="ECO:0000256" key="3">
    <source>
        <dbReference type="ARBA" id="ARBA00046271"/>
    </source>
</evidence>
<dbReference type="OrthoDB" id="10022521at2759"/>
<evidence type="ECO:0000313" key="6">
    <source>
        <dbReference type="Proteomes" id="UP000239899"/>
    </source>
</evidence>
<reference evidence="5 6" key="1">
    <citation type="journal article" date="2018" name="Plant J.">
        <title>Genome sequences of Chlorella sorokiniana UTEX 1602 and Micractinium conductrix SAG 241.80: implications to maltose excretion by a green alga.</title>
        <authorList>
            <person name="Arriola M.B."/>
            <person name="Velmurugan N."/>
            <person name="Zhang Y."/>
            <person name="Plunkett M.H."/>
            <person name="Hondzo H."/>
            <person name="Barney B.M."/>
        </authorList>
    </citation>
    <scope>NUCLEOTIDE SEQUENCE [LARGE SCALE GENOMIC DNA]</scope>
    <source>
        <strain evidence="6">UTEX 1602</strain>
    </source>
</reference>